<sequence length="423" mass="43307">MTSQTDATVAVVQKGSSRMTSQQATLTAMAALTITALAACAPAPAHTPVPGSSVAAHGYVAGATETGEAQSLLPYLSAANGTVTMVDPLSGEESFSASLPGASSMADDGRYLFVHTATTGKLHIIDTGAWTVEHGDHKHFYRTAARQLAGDLSLGAGSVAGDGHHVAIFEEQTGKTSLLSREDLDSGEIKVAATIPGPPHRGLAVPYKGHVLITGSPGPDKLPTTISAFDSAGGDEKALATTCPSLMGHASTRHGVVFGCSDGVLVVNDDDGSLTSTKIPYPSPAERITAFDHRPGSSELVSLAGAAGLWHLDVASAKLQFMASPEPLAASTTAGNGSAALGVGRSGTLYAFNTLTGTVESQQKILPESEEGAPPSLLVDATRAYLSHPATQTIHEIDYRDKLRVARTFATSGATSQLAETGL</sequence>
<comment type="caution">
    <text evidence="1">The sequence shown here is derived from an EMBL/GenBank/DDBJ whole genome shotgun (WGS) entry which is preliminary data.</text>
</comment>
<dbReference type="SUPFAM" id="SSF50998">
    <property type="entry name" value="Quinoprotein alcohol dehydrogenase-like"/>
    <property type="match status" value="1"/>
</dbReference>
<name>A0A2S4A2T0_ARTGL</name>
<accession>A0A2S4A2T0</accession>
<dbReference type="EMBL" id="PPXC01000001">
    <property type="protein sequence ID" value="POH75427.1"/>
    <property type="molecule type" value="Genomic_DNA"/>
</dbReference>
<evidence type="ECO:0008006" key="3">
    <source>
        <dbReference type="Google" id="ProtNLM"/>
    </source>
</evidence>
<protein>
    <recommendedName>
        <fullName evidence="3">ABC transporter</fullName>
    </recommendedName>
</protein>
<evidence type="ECO:0000313" key="2">
    <source>
        <dbReference type="Proteomes" id="UP000237061"/>
    </source>
</evidence>
<reference evidence="1 2" key="1">
    <citation type="submission" date="2018-01" db="EMBL/GenBank/DDBJ databases">
        <title>Arthrobacter sp. nov., from glaciers in China.</title>
        <authorList>
            <person name="Liu Q."/>
            <person name="Xin Y.-H."/>
        </authorList>
    </citation>
    <scope>NUCLEOTIDE SEQUENCE [LARGE SCALE GENOMIC DNA]</scope>
    <source>
        <strain evidence="1 2">HLT2-12-2</strain>
    </source>
</reference>
<dbReference type="AlphaFoldDB" id="A0A2S4A2T0"/>
<dbReference type="InterPro" id="IPR011047">
    <property type="entry name" value="Quinoprotein_ADH-like_sf"/>
</dbReference>
<keyword evidence="2" id="KW-1185">Reference proteome</keyword>
<gene>
    <name evidence="1" type="ORF">CVS27_02240</name>
</gene>
<evidence type="ECO:0000313" key="1">
    <source>
        <dbReference type="EMBL" id="POH75427.1"/>
    </source>
</evidence>
<proteinExistence type="predicted"/>
<dbReference type="InterPro" id="IPR015943">
    <property type="entry name" value="WD40/YVTN_repeat-like_dom_sf"/>
</dbReference>
<organism evidence="1 2">
    <name type="scientific">Arthrobacter glacialis</name>
    <dbReference type="NCBI Taxonomy" id="1664"/>
    <lineage>
        <taxon>Bacteria</taxon>
        <taxon>Bacillati</taxon>
        <taxon>Actinomycetota</taxon>
        <taxon>Actinomycetes</taxon>
        <taxon>Micrococcales</taxon>
        <taxon>Micrococcaceae</taxon>
        <taxon>Arthrobacter</taxon>
    </lineage>
</organism>
<dbReference type="Gene3D" id="2.130.10.10">
    <property type="entry name" value="YVTN repeat-like/Quinoprotein amine dehydrogenase"/>
    <property type="match status" value="1"/>
</dbReference>
<dbReference type="Proteomes" id="UP000237061">
    <property type="component" value="Unassembled WGS sequence"/>
</dbReference>